<dbReference type="InterPro" id="IPR018649">
    <property type="entry name" value="SHOCT"/>
</dbReference>
<dbReference type="RefSeq" id="WP_053371340.1">
    <property type="nucleotide sequence ID" value="NZ_KQ435293.1"/>
</dbReference>
<evidence type="ECO:0000313" key="4">
    <source>
        <dbReference type="Proteomes" id="UP000037387"/>
    </source>
</evidence>
<sequence length="184" mass="19359">MDGTTMVEVTVLGPLSLPAADLAELGVHRTAECTLLEATVRDQAALYGLLQRLAALGLDLLELRTATPGQRADVEVVVRGPVGALVQEMLRDVGRALPGSLTSYRLRDTDLADLLAVASGLREPASGDDPPSIAPPEPPATPGRRASDAMDVRIAQLRQLAALRDQGVLTDAELATQKARILGQ</sequence>
<dbReference type="Pfam" id="PF09851">
    <property type="entry name" value="SHOCT"/>
    <property type="match status" value="1"/>
</dbReference>
<gene>
    <name evidence="3" type="ORF">M768_15735</name>
</gene>
<organism evidence="3 4">
    <name type="scientific">Cellulosimicrobium cellulans F16</name>
    <dbReference type="NCBI Taxonomy" id="1350482"/>
    <lineage>
        <taxon>Bacteria</taxon>
        <taxon>Bacillati</taxon>
        <taxon>Actinomycetota</taxon>
        <taxon>Actinomycetes</taxon>
        <taxon>Micrococcales</taxon>
        <taxon>Promicromonosporaceae</taxon>
        <taxon>Cellulosimicrobium</taxon>
    </lineage>
</organism>
<keyword evidence="4" id="KW-1185">Reference proteome</keyword>
<name>A0A0M0F4A5_CELCE</name>
<evidence type="ECO:0000259" key="2">
    <source>
        <dbReference type="Pfam" id="PF09851"/>
    </source>
</evidence>
<feature type="region of interest" description="Disordered" evidence="1">
    <location>
        <begin position="121"/>
        <end position="147"/>
    </location>
</feature>
<dbReference type="EMBL" id="ATNL01000012">
    <property type="protein sequence ID" value="KON72420.1"/>
    <property type="molecule type" value="Genomic_DNA"/>
</dbReference>
<proteinExistence type="predicted"/>
<feature type="compositionally biased region" description="Pro residues" evidence="1">
    <location>
        <begin position="132"/>
        <end position="141"/>
    </location>
</feature>
<dbReference type="AlphaFoldDB" id="A0A0M0F4A5"/>
<evidence type="ECO:0000313" key="3">
    <source>
        <dbReference type="EMBL" id="KON72420.1"/>
    </source>
</evidence>
<accession>A0A0M0F4A5</accession>
<reference evidence="3 4" key="1">
    <citation type="journal article" date="2015" name="Sci. Rep.">
        <title>Functional and structural properties of a novel cellulosome-like multienzyme complex: efficient glycoside hydrolysis of water-insoluble 7-xylosyl-10-deacetylpaclitaxel.</title>
        <authorList>
            <person name="Dou T.Y."/>
            <person name="Luan H.W."/>
            <person name="Ge G.B."/>
            <person name="Dong M.M."/>
            <person name="Zou H.F."/>
            <person name="He Y.Q."/>
            <person name="Cui P."/>
            <person name="Wang J.Y."/>
            <person name="Hao D.C."/>
            <person name="Yang S.L."/>
            <person name="Yang L."/>
        </authorList>
    </citation>
    <scope>NUCLEOTIDE SEQUENCE [LARGE SCALE GENOMIC DNA]</scope>
    <source>
        <strain evidence="3 4">F16</strain>
    </source>
</reference>
<dbReference type="Proteomes" id="UP000037387">
    <property type="component" value="Unassembled WGS sequence"/>
</dbReference>
<protein>
    <recommendedName>
        <fullName evidence="2">SHOCT domain-containing protein</fullName>
    </recommendedName>
</protein>
<comment type="caution">
    <text evidence="3">The sequence shown here is derived from an EMBL/GenBank/DDBJ whole genome shotgun (WGS) entry which is preliminary data.</text>
</comment>
<feature type="domain" description="SHOCT" evidence="2">
    <location>
        <begin position="155"/>
        <end position="182"/>
    </location>
</feature>
<evidence type="ECO:0000256" key="1">
    <source>
        <dbReference type="SAM" id="MobiDB-lite"/>
    </source>
</evidence>